<keyword evidence="1" id="KW-0472">Membrane</keyword>
<evidence type="ECO:0000313" key="3">
    <source>
        <dbReference type="Proteomes" id="UP000293912"/>
    </source>
</evidence>
<organism evidence="2 3">
    <name type="scientific">Hydrogenophaga pseudoflava</name>
    <name type="common">Pseudomonas carboxydoflava</name>
    <dbReference type="NCBI Taxonomy" id="47421"/>
    <lineage>
        <taxon>Bacteria</taxon>
        <taxon>Pseudomonadati</taxon>
        <taxon>Pseudomonadota</taxon>
        <taxon>Betaproteobacteria</taxon>
        <taxon>Burkholderiales</taxon>
        <taxon>Comamonadaceae</taxon>
        <taxon>Hydrogenophaga</taxon>
    </lineage>
</organism>
<feature type="transmembrane region" description="Helical" evidence="1">
    <location>
        <begin position="98"/>
        <end position="117"/>
    </location>
</feature>
<keyword evidence="1" id="KW-1133">Transmembrane helix</keyword>
<protein>
    <recommendedName>
        <fullName evidence="4">DUF2214 domain-containing protein</fullName>
    </recommendedName>
</protein>
<dbReference type="RefSeq" id="WP_241559710.1">
    <property type="nucleotide sequence ID" value="NZ_CP037867.1"/>
</dbReference>
<dbReference type="Proteomes" id="UP000293912">
    <property type="component" value="Chromosome"/>
</dbReference>
<reference evidence="2 3" key="1">
    <citation type="submission" date="2019-03" db="EMBL/GenBank/DDBJ databases">
        <authorList>
            <person name="Sebastian G."/>
            <person name="Baumann P."/>
            <person name="Ruckert C."/>
            <person name="Kalinowski J."/>
            <person name="Nebel B."/>
            <person name="Takors R."/>
            <person name="Blombach B."/>
        </authorList>
    </citation>
    <scope>NUCLEOTIDE SEQUENCE [LARGE SCALE GENOMIC DNA]</scope>
    <source>
        <strain evidence="2 3">DSM 1084</strain>
    </source>
</reference>
<feature type="transmembrane region" description="Helical" evidence="1">
    <location>
        <begin position="62"/>
        <end position="86"/>
    </location>
</feature>
<gene>
    <name evidence="2" type="ORF">HPF_03560</name>
</gene>
<evidence type="ECO:0000256" key="1">
    <source>
        <dbReference type="SAM" id="Phobius"/>
    </source>
</evidence>
<proteinExistence type="predicted"/>
<name>A0A4P6WWS4_HYDPS</name>
<dbReference type="KEGG" id="hpse:HPF_03560"/>
<dbReference type="EMBL" id="CP037867">
    <property type="protein sequence ID" value="QBM26745.1"/>
    <property type="molecule type" value="Genomic_DNA"/>
</dbReference>
<feature type="transmembrane region" description="Helical" evidence="1">
    <location>
        <begin position="138"/>
        <end position="157"/>
    </location>
</feature>
<dbReference type="AlphaFoldDB" id="A0A4P6WWS4"/>
<sequence>MLEPLAAALQATGLSEVLRASVWLYPLVNTGHVVGIALLFGAIVPLDLRLIGAFRSVPLEPLATTLVPVAITGLLLALATGALLFATRPLDYVVEPLFGIKLALLAAAVLNALWLRLDPHWRRLGAAVGVPPRPGWRWHGVLSVLLWLGVITAGRLIGYR</sequence>
<accession>A0A4P6WWS4</accession>
<keyword evidence="1" id="KW-0812">Transmembrane</keyword>
<feature type="transmembrane region" description="Helical" evidence="1">
    <location>
        <begin position="29"/>
        <end position="50"/>
    </location>
</feature>
<evidence type="ECO:0008006" key="4">
    <source>
        <dbReference type="Google" id="ProtNLM"/>
    </source>
</evidence>
<evidence type="ECO:0000313" key="2">
    <source>
        <dbReference type="EMBL" id="QBM26745.1"/>
    </source>
</evidence>
<keyword evidence="3" id="KW-1185">Reference proteome</keyword>